<dbReference type="EMBL" id="LAZR01013492">
    <property type="protein sequence ID" value="KKM21724.1"/>
    <property type="molecule type" value="Genomic_DNA"/>
</dbReference>
<organism evidence="2">
    <name type="scientific">marine sediment metagenome</name>
    <dbReference type="NCBI Taxonomy" id="412755"/>
    <lineage>
        <taxon>unclassified sequences</taxon>
        <taxon>metagenomes</taxon>
        <taxon>ecological metagenomes</taxon>
    </lineage>
</organism>
<gene>
    <name evidence="2" type="ORF">LCGC14_1632510</name>
</gene>
<evidence type="ECO:0000256" key="1">
    <source>
        <dbReference type="SAM" id="Coils"/>
    </source>
</evidence>
<accession>A0A0F9IPF4</accession>
<comment type="caution">
    <text evidence="2">The sequence shown here is derived from an EMBL/GenBank/DDBJ whole genome shotgun (WGS) entry which is preliminary data.</text>
</comment>
<proteinExistence type="predicted"/>
<feature type="non-terminal residue" evidence="2">
    <location>
        <position position="1"/>
    </location>
</feature>
<protein>
    <submittedName>
        <fullName evidence="2">Uncharacterized protein</fullName>
    </submittedName>
</protein>
<name>A0A0F9IPF4_9ZZZZ</name>
<reference evidence="2" key="1">
    <citation type="journal article" date="2015" name="Nature">
        <title>Complex archaea that bridge the gap between prokaryotes and eukaryotes.</title>
        <authorList>
            <person name="Spang A."/>
            <person name="Saw J.H."/>
            <person name="Jorgensen S.L."/>
            <person name="Zaremba-Niedzwiedzka K."/>
            <person name="Martijn J."/>
            <person name="Lind A.E."/>
            <person name="van Eijk R."/>
            <person name="Schleper C."/>
            <person name="Guy L."/>
            <person name="Ettema T.J."/>
        </authorList>
    </citation>
    <scope>NUCLEOTIDE SEQUENCE</scope>
</reference>
<sequence>TEVERQEKLAQDKQKQQRYIAELIDSRFEAHQERRAAEAKLTEQKQIMDDANVEGLRAELEAAIFVINMDDPRLLPAAQLIVDLRERADAMEGRLSEIVEECEEAGEDPSYLFSMFYRDEESTT</sequence>
<evidence type="ECO:0000313" key="2">
    <source>
        <dbReference type="EMBL" id="KKM21724.1"/>
    </source>
</evidence>
<keyword evidence="1" id="KW-0175">Coiled coil</keyword>
<dbReference type="AlphaFoldDB" id="A0A0F9IPF4"/>
<feature type="coiled-coil region" evidence="1">
    <location>
        <begin position="81"/>
        <end position="108"/>
    </location>
</feature>